<dbReference type="Proteomes" id="UP001139207">
    <property type="component" value="Unassembled WGS sequence"/>
</dbReference>
<dbReference type="InterPro" id="IPR041490">
    <property type="entry name" value="KstR2_TetR_C"/>
</dbReference>
<dbReference type="GO" id="GO:0003700">
    <property type="term" value="F:DNA-binding transcription factor activity"/>
    <property type="evidence" value="ECO:0007669"/>
    <property type="project" value="TreeGrafter"/>
</dbReference>
<comment type="caution">
    <text evidence="6">The sequence shown here is derived from an EMBL/GenBank/DDBJ whole genome shotgun (WGS) entry which is preliminary data.</text>
</comment>
<keyword evidence="1" id="KW-0805">Transcription regulation</keyword>
<feature type="domain" description="HTH tetR-type" evidence="5">
    <location>
        <begin position="10"/>
        <end position="70"/>
    </location>
</feature>
<dbReference type="PRINTS" id="PR00455">
    <property type="entry name" value="HTHTETR"/>
</dbReference>
<dbReference type="AlphaFoldDB" id="A0A9X1WLW2"/>
<dbReference type="SUPFAM" id="SSF46689">
    <property type="entry name" value="Homeodomain-like"/>
    <property type="match status" value="1"/>
</dbReference>
<dbReference type="PANTHER" id="PTHR30055">
    <property type="entry name" value="HTH-TYPE TRANSCRIPTIONAL REGULATOR RUTR"/>
    <property type="match status" value="1"/>
</dbReference>
<evidence type="ECO:0000256" key="1">
    <source>
        <dbReference type="ARBA" id="ARBA00023015"/>
    </source>
</evidence>
<dbReference type="SUPFAM" id="SSF48498">
    <property type="entry name" value="Tetracyclin repressor-like, C-terminal domain"/>
    <property type="match status" value="1"/>
</dbReference>
<keyword evidence="3" id="KW-0804">Transcription</keyword>
<keyword evidence="2 4" id="KW-0238">DNA-binding</keyword>
<dbReference type="Gene3D" id="1.10.10.60">
    <property type="entry name" value="Homeodomain-like"/>
    <property type="match status" value="1"/>
</dbReference>
<dbReference type="RefSeq" id="WP_244803138.1">
    <property type="nucleotide sequence ID" value="NZ_JALIEA010000007.1"/>
</dbReference>
<proteinExistence type="predicted"/>
<name>A0A9X1WLW2_9CORY</name>
<evidence type="ECO:0000256" key="2">
    <source>
        <dbReference type="ARBA" id="ARBA00023125"/>
    </source>
</evidence>
<dbReference type="EMBL" id="JALIEA010000007">
    <property type="protein sequence ID" value="MCJ7857386.1"/>
    <property type="molecule type" value="Genomic_DNA"/>
</dbReference>
<gene>
    <name evidence="6" type="ORF">MUN33_01460</name>
</gene>
<organism evidence="6 7">
    <name type="scientific">Corynebacterium kalidii</name>
    <dbReference type="NCBI Taxonomy" id="2931982"/>
    <lineage>
        <taxon>Bacteria</taxon>
        <taxon>Bacillati</taxon>
        <taxon>Actinomycetota</taxon>
        <taxon>Actinomycetes</taxon>
        <taxon>Mycobacteriales</taxon>
        <taxon>Corynebacteriaceae</taxon>
        <taxon>Corynebacterium</taxon>
    </lineage>
</organism>
<dbReference type="InterPro" id="IPR023772">
    <property type="entry name" value="DNA-bd_HTH_TetR-type_CS"/>
</dbReference>
<evidence type="ECO:0000313" key="6">
    <source>
        <dbReference type="EMBL" id="MCJ7857386.1"/>
    </source>
</evidence>
<evidence type="ECO:0000259" key="5">
    <source>
        <dbReference type="PROSITE" id="PS50977"/>
    </source>
</evidence>
<evidence type="ECO:0000256" key="3">
    <source>
        <dbReference type="ARBA" id="ARBA00023163"/>
    </source>
</evidence>
<evidence type="ECO:0000256" key="4">
    <source>
        <dbReference type="PROSITE-ProRule" id="PRU00335"/>
    </source>
</evidence>
<keyword evidence="7" id="KW-1185">Reference proteome</keyword>
<dbReference type="InterPro" id="IPR001647">
    <property type="entry name" value="HTH_TetR"/>
</dbReference>
<dbReference type="PANTHER" id="PTHR30055:SF234">
    <property type="entry name" value="HTH-TYPE TRANSCRIPTIONAL REGULATOR BETI"/>
    <property type="match status" value="1"/>
</dbReference>
<dbReference type="Pfam" id="PF17932">
    <property type="entry name" value="TetR_C_24"/>
    <property type="match status" value="1"/>
</dbReference>
<accession>A0A9X1WLW2</accession>
<protein>
    <submittedName>
        <fullName evidence="6">TetR/AcrR family transcriptional regulator</fullName>
    </submittedName>
</protein>
<dbReference type="PROSITE" id="PS50977">
    <property type="entry name" value="HTH_TETR_2"/>
    <property type="match status" value="1"/>
</dbReference>
<reference evidence="6" key="1">
    <citation type="submission" date="2022-04" db="EMBL/GenBank/DDBJ databases">
        <title>Corynebacterium kalidii LD5P10.</title>
        <authorList>
            <person name="Sun J.Q."/>
        </authorList>
    </citation>
    <scope>NUCLEOTIDE SEQUENCE</scope>
    <source>
        <strain evidence="6">LD5P10</strain>
    </source>
</reference>
<dbReference type="InterPro" id="IPR036271">
    <property type="entry name" value="Tet_transcr_reg_TetR-rel_C_sf"/>
</dbReference>
<evidence type="ECO:0000313" key="7">
    <source>
        <dbReference type="Proteomes" id="UP001139207"/>
    </source>
</evidence>
<dbReference type="Gene3D" id="1.10.357.10">
    <property type="entry name" value="Tetracycline Repressor, domain 2"/>
    <property type="match status" value="1"/>
</dbReference>
<dbReference type="PROSITE" id="PS01081">
    <property type="entry name" value="HTH_TETR_1"/>
    <property type="match status" value="1"/>
</dbReference>
<dbReference type="InterPro" id="IPR050109">
    <property type="entry name" value="HTH-type_TetR-like_transc_reg"/>
</dbReference>
<sequence length="195" mass="21760">MVAEARGRSAYDRETVLRTCVEVFNRRGYEATSMGMLAKELGISKAGIYHHVTSKEEILEVASDRALAGLEAARHRCESLEGTWSEKLAYLLRESVRLAIDDRPYVALLLRLRGNSPVELAALERRRELTRFLEDLMVRAQEAGEIRDDVDARLQARLQLGMVNSVVEWFVSGGATGVGELQDNVVQLVFRGIAA</sequence>
<dbReference type="InterPro" id="IPR009057">
    <property type="entry name" value="Homeodomain-like_sf"/>
</dbReference>
<dbReference type="GO" id="GO:0000976">
    <property type="term" value="F:transcription cis-regulatory region binding"/>
    <property type="evidence" value="ECO:0007669"/>
    <property type="project" value="TreeGrafter"/>
</dbReference>
<feature type="DNA-binding region" description="H-T-H motif" evidence="4">
    <location>
        <begin position="33"/>
        <end position="52"/>
    </location>
</feature>
<dbReference type="Pfam" id="PF00440">
    <property type="entry name" value="TetR_N"/>
    <property type="match status" value="1"/>
</dbReference>